<dbReference type="SUPFAM" id="SSF54909">
    <property type="entry name" value="Dimeric alpha+beta barrel"/>
    <property type="match status" value="1"/>
</dbReference>
<dbReference type="InterPro" id="IPR011008">
    <property type="entry name" value="Dimeric_a/b-barrel"/>
</dbReference>
<dbReference type="STRING" id="1036611.A0A1L9PUP8"/>
<reference evidence="2" key="1">
    <citation type="journal article" date="2017" name="Genome Biol.">
        <title>Comparative genomics reveals high biological diversity and specific adaptations in the industrially and medically important fungal genus Aspergillus.</title>
        <authorList>
            <person name="de Vries R.P."/>
            <person name="Riley R."/>
            <person name="Wiebenga A."/>
            <person name="Aguilar-Osorio G."/>
            <person name="Amillis S."/>
            <person name="Uchima C.A."/>
            <person name="Anderluh G."/>
            <person name="Asadollahi M."/>
            <person name="Askin M."/>
            <person name="Barry K."/>
            <person name="Battaglia E."/>
            <person name="Bayram O."/>
            <person name="Benocci T."/>
            <person name="Braus-Stromeyer S.A."/>
            <person name="Caldana C."/>
            <person name="Canovas D."/>
            <person name="Cerqueira G.C."/>
            <person name="Chen F."/>
            <person name="Chen W."/>
            <person name="Choi C."/>
            <person name="Clum A."/>
            <person name="Dos Santos R.A."/>
            <person name="Damasio A.R."/>
            <person name="Diallinas G."/>
            <person name="Emri T."/>
            <person name="Fekete E."/>
            <person name="Flipphi M."/>
            <person name="Freyberg S."/>
            <person name="Gallo A."/>
            <person name="Gournas C."/>
            <person name="Habgood R."/>
            <person name="Hainaut M."/>
            <person name="Harispe M.L."/>
            <person name="Henrissat B."/>
            <person name="Hilden K.S."/>
            <person name="Hope R."/>
            <person name="Hossain A."/>
            <person name="Karabika E."/>
            <person name="Karaffa L."/>
            <person name="Karanyi Z."/>
            <person name="Krasevec N."/>
            <person name="Kuo A."/>
            <person name="Kusch H."/>
            <person name="LaButti K."/>
            <person name="Lagendijk E.L."/>
            <person name="Lapidus A."/>
            <person name="Levasseur A."/>
            <person name="Lindquist E."/>
            <person name="Lipzen A."/>
            <person name="Logrieco A.F."/>
            <person name="MacCabe A."/>
            <person name="Maekelae M.R."/>
            <person name="Malavazi I."/>
            <person name="Melin P."/>
            <person name="Meyer V."/>
            <person name="Mielnichuk N."/>
            <person name="Miskei M."/>
            <person name="Molnar A.P."/>
            <person name="Mule G."/>
            <person name="Ngan C.Y."/>
            <person name="Orejas M."/>
            <person name="Orosz E."/>
            <person name="Ouedraogo J.P."/>
            <person name="Overkamp K.M."/>
            <person name="Park H.-S."/>
            <person name="Perrone G."/>
            <person name="Piumi F."/>
            <person name="Punt P.J."/>
            <person name="Ram A.F."/>
            <person name="Ramon A."/>
            <person name="Rauscher S."/>
            <person name="Record E."/>
            <person name="Riano-Pachon D.M."/>
            <person name="Robert V."/>
            <person name="Roehrig J."/>
            <person name="Ruller R."/>
            <person name="Salamov A."/>
            <person name="Salih N.S."/>
            <person name="Samson R.A."/>
            <person name="Sandor E."/>
            <person name="Sanguinetti M."/>
            <person name="Schuetze T."/>
            <person name="Sepcic K."/>
            <person name="Shelest E."/>
            <person name="Sherlock G."/>
            <person name="Sophianopoulou V."/>
            <person name="Squina F.M."/>
            <person name="Sun H."/>
            <person name="Susca A."/>
            <person name="Todd R.B."/>
            <person name="Tsang A."/>
            <person name="Unkles S.E."/>
            <person name="van de Wiele N."/>
            <person name="van Rossen-Uffink D."/>
            <person name="Oliveira J.V."/>
            <person name="Vesth T.C."/>
            <person name="Visser J."/>
            <person name="Yu J.-H."/>
            <person name="Zhou M."/>
            <person name="Andersen M.R."/>
            <person name="Archer D.B."/>
            <person name="Baker S.E."/>
            <person name="Benoit I."/>
            <person name="Brakhage A.A."/>
            <person name="Braus G.H."/>
            <person name="Fischer R."/>
            <person name="Frisvad J.C."/>
            <person name="Goldman G.H."/>
            <person name="Houbraken J."/>
            <person name="Oakley B."/>
            <person name="Pocsi I."/>
            <person name="Scazzocchio C."/>
            <person name="Seiboth B."/>
            <person name="vanKuyk P.A."/>
            <person name="Wortman J."/>
            <person name="Dyer P.S."/>
            <person name="Grigoriev I.V."/>
        </authorList>
    </citation>
    <scope>NUCLEOTIDE SEQUENCE [LARGE SCALE GENOMIC DNA]</scope>
    <source>
        <strain evidence="2">CBS 583.65</strain>
    </source>
</reference>
<gene>
    <name evidence="1" type="ORF">ASPVEDRAFT_74641</name>
</gene>
<dbReference type="Proteomes" id="UP000184073">
    <property type="component" value="Unassembled WGS sequence"/>
</dbReference>
<evidence type="ECO:0000313" key="1">
    <source>
        <dbReference type="EMBL" id="OJJ05257.1"/>
    </source>
</evidence>
<evidence type="ECO:0000313" key="2">
    <source>
        <dbReference type="Proteomes" id="UP000184073"/>
    </source>
</evidence>
<dbReference type="VEuPathDB" id="FungiDB:ASPVEDRAFT_74641"/>
<proteinExistence type="predicted"/>
<accession>A0A1L9PUP8</accession>
<dbReference type="GeneID" id="63731777"/>
<sequence>MFIIFGNVQFIPGRYGEWQTAYDKLADYVAVQERTSTLTYYFGIPFEFKINFKDTPHMLAFEAYNTREDLYDTHLNSPEMQDFLAAVPSTMSTGLDLSHYTETAGFLDKSGNCQECEAIYDTRVECYTLEDRNTALAKLAVIAEHIAEYEDGTCTFLVLKSLDSDTHLRIFGRYSSWDAMLSHQKGDKLVDLWLGSKTGIKSMEGRAYVPNGKGWLHH</sequence>
<dbReference type="Gene3D" id="3.30.70.100">
    <property type="match status" value="1"/>
</dbReference>
<dbReference type="OrthoDB" id="5328688at2759"/>
<dbReference type="RefSeq" id="XP_040671019.1">
    <property type="nucleotide sequence ID" value="XM_040816266.1"/>
</dbReference>
<protein>
    <recommendedName>
        <fullName evidence="3">ABM domain-containing protein</fullName>
    </recommendedName>
</protein>
<dbReference type="AlphaFoldDB" id="A0A1L9PUP8"/>
<name>A0A1L9PUP8_ASPVE</name>
<keyword evidence="2" id="KW-1185">Reference proteome</keyword>
<organism evidence="1 2">
    <name type="scientific">Aspergillus versicolor CBS 583.65</name>
    <dbReference type="NCBI Taxonomy" id="1036611"/>
    <lineage>
        <taxon>Eukaryota</taxon>
        <taxon>Fungi</taxon>
        <taxon>Dikarya</taxon>
        <taxon>Ascomycota</taxon>
        <taxon>Pezizomycotina</taxon>
        <taxon>Eurotiomycetes</taxon>
        <taxon>Eurotiomycetidae</taxon>
        <taxon>Eurotiales</taxon>
        <taxon>Aspergillaceae</taxon>
        <taxon>Aspergillus</taxon>
        <taxon>Aspergillus subgen. Nidulantes</taxon>
    </lineage>
</organism>
<dbReference type="EMBL" id="KV878132">
    <property type="protein sequence ID" value="OJJ05257.1"/>
    <property type="molecule type" value="Genomic_DNA"/>
</dbReference>
<evidence type="ECO:0008006" key="3">
    <source>
        <dbReference type="Google" id="ProtNLM"/>
    </source>
</evidence>